<evidence type="ECO:0000313" key="3">
    <source>
        <dbReference type="Proteomes" id="UP000277921"/>
    </source>
</evidence>
<feature type="transmembrane region" description="Helical" evidence="1">
    <location>
        <begin position="60"/>
        <end position="82"/>
    </location>
</feature>
<reference evidence="2 3" key="1">
    <citation type="submission" date="2018-08" db="EMBL/GenBank/DDBJ databases">
        <title>Comparative analysis of Burkholderia isolates from Puerto Rico.</title>
        <authorList>
            <person name="Hall C."/>
            <person name="Sahl J."/>
            <person name="Wagner D."/>
        </authorList>
    </citation>
    <scope>NUCLEOTIDE SEQUENCE [LARGE SCALE GENOMIC DNA]</scope>
    <source>
        <strain evidence="2 3">Bp9025</strain>
    </source>
</reference>
<evidence type="ECO:0000313" key="2">
    <source>
        <dbReference type="EMBL" id="RQT04358.1"/>
    </source>
</evidence>
<comment type="caution">
    <text evidence="2">The sequence shown here is derived from an EMBL/GenBank/DDBJ whole genome shotgun (WGS) entry which is preliminary data.</text>
</comment>
<keyword evidence="1" id="KW-0472">Membrane</keyword>
<name>A0A3N8NZP8_9BURK</name>
<organism evidence="2 3">
    <name type="scientific">Burkholderia contaminans</name>
    <dbReference type="NCBI Taxonomy" id="488447"/>
    <lineage>
        <taxon>Bacteria</taxon>
        <taxon>Pseudomonadati</taxon>
        <taxon>Pseudomonadota</taxon>
        <taxon>Betaproteobacteria</taxon>
        <taxon>Burkholderiales</taxon>
        <taxon>Burkholderiaceae</taxon>
        <taxon>Burkholderia</taxon>
        <taxon>Burkholderia cepacia complex</taxon>
    </lineage>
</organism>
<protein>
    <recommendedName>
        <fullName evidence="4">SdpI family protein</fullName>
    </recommendedName>
</protein>
<accession>A0A3N8NZP8</accession>
<dbReference type="EMBL" id="QTQV01000039">
    <property type="protein sequence ID" value="RQT04358.1"/>
    <property type="molecule type" value="Genomic_DNA"/>
</dbReference>
<dbReference type="AlphaFoldDB" id="A0A3N8NZP8"/>
<dbReference type="RefSeq" id="WP_124585502.1">
    <property type="nucleotide sequence ID" value="NZ_QTQV01000039.1"/>
</dbReference>
<evidence type="ECO:0008006" key="4">
    <source>
        <dbReference type="Google" id="ProtNLM"/>
    </source>
</evidence>
<sequence>MHPIALPVLLLSIVAFAVCFRGIGKTNKRLYTLRFDRPAHDTADAAWSWAASYNRAQWPLIGYGLTITAAVPVFFCALISVLTGATGP</sequence>
<proteinExistence type="predicted"/>
<evidence type="ECO:0000256" key="1">
    <source>
        <dbReference type="SAM" id="Phobius"/>
    </source>
</evidence>
<gene>
    <name evidence="2" type="ORF">DF051_36985</name>
</gene>
<keyword evidence="1" id="KW-1133">Transmembrane helix</keyword>
<dbReference type="Proteomes" id="UP000277921">
    <property type="component" value="Unassembled WGS sequence"/>
</dbReference>
<keyword evidence="1" id="KW-0812">Transmembrane</keyword>